<evidence type="ECO:0000256" key="9">
    <source>
        <dbReference type="ARBA" id="ARBA00022989"/>
    </source>
</evidence>
<evidence type="ECO:0000256" key="8">
    <source>
        <dbReference type="ARBA" id="ARBA00022982"/>
    </source>
</evidence>
<evidence type="ECO:0000256" key="5">
    <source>
        <dbReference type="ARBA" id="ARBA00022617"/>
    </source>
</evidence>
<evidence type="ECO:0000256" key="6">
    <source>
        <dbReference type="ARBA" id="ARBA00022692"/>
    </source>
</evidence>
<evidence type="ECO:0000256" key="11">
    <source>
        <dbReference type="ARBA" id="ARBA00023136"/>
    </source>
</evidence>
<evidence type="ECO:0000313" key="15">
    <source>
        <dbReference type="EMBL" id="SLN26676.1"/>
    </source>
</evidence>
<feature type="transmembrane region" description="Helical" evidence="13">
    <location>
        <begin position="44"/>
        <end position="65"/>
    </location>
</feature>
<keyword evidence="8" id="KW-0249">Electron transport</keyword>
<evidence type="ECO:0000256" key="3">
    <source>
        <dbReference type="ARBA" id="ARBA00022448"/>
    </source>
</evidence>
<gene>
    <name evidence="15" type="ORF">ROJ8625_01081</name>
</gene>
<evidence type="ECO:0000256" key="13">
    <source>
        <dbReference type="SAM" id="Phobius"/>
    </source>
</evidence>
<evidence type="ECO:0000256" key="1">
    <source>
        <dbReference type="ARBA" id="ARBA00001970"/>
    </source>
</evidence>
<dbReference type="InterPro" id="IPR052168">
    <property type="entry name" value="Cytochrome_b561_oxidase"/>
</dbReference>
<dbReference type="Proteomes" id="UP000193570">
    <property type="component" value="Unassembled WGS sequence"/>
</dbReference>
<dbReference type="GO" id="GO:0022904">
    <property type="term" value="P:respiratory electron transport chain"/>
    <property type="evidence" value="ECO:0007669"/>
    <property type="project" value="InterPro"/>
</dbReference>
<keyword evidence="11 13" id="KW-0472">Membrane</keyword>
<evidence type="ECO:0000256" key="12">
    <source>
        <dbReference type="ARBA" id="ARBA00037975"/>
    </source>
</evidence>
<keyword evidence="5" id="KW-0349">Heme</keyword>
<keyword evidence="3" id="KW-0813">Transport</keyword>
<dbReference type="Gene3D" id="1.20.950.20">
    <property type="entry name" value="Transmembrane di-heme cytochromes, Chain C"/>
    <property type="match status" value="1"/>
</dbReference>
<keyword evidence="7" id="KW-0479">Metal-binding</keyword>
<accession>A0A1X6YPF0</accession>
<feature type="transmembrane region" description="Helical" evidence="13">
    <location>
        <begin position="85"/>
        <end position="106"/>
    </location>
</feature>
<protein>
    <recommendedName>
        <fullName evidence="14">Cytochrome b561 bacterial/Ni-hydrogenase domain-containing protein</fullName>
    </recommendedName>
</protein>
<feature type="transmembrane region" description="Helical" evidence="13">
    <location>
        <begin position="140"/>
        <end position="163"/>
    </location>
</feature>
<dbReference type="GO" id="GO:0020037">
    <property type="term" value="F:heme binding"/>
    <property type="evidence" value="ECO:0007669"/>
    <property type="project" value="TreeGrafter"/>
</dbReference>
<dbReference type="GO" id="GO:0005886">
    <property type="term" value="C:plasma membrane"/>
    <property type="evidence" value="ECO:0007669"/>
    <property type="project" value="UniProtKB-SubCell"/>
</dbReference>
<evidence type="ECO:0000256" key="4">
    <source>
        <dbReference type="ARBA" id="ARBA00022475"/>
    </source>
</evidence>
<evidence type="ECO:0000259" key="14">
    <source>
        <dbReference type="Pfam" id="PF01292"/>
    </source>
</evidence>
<dbReference type="InterPro" id="IPR016174">
    <property type="entry name" value="Di-haem_cyt_TM"/>
</dbReference>
<evidence type="ECO:0000313" key="16">
    <source>
        <dbReference type="Proteomes" id="UP000193570"/>
    </source>
</evidence>
<dbReference type="Pfam" id="PF01292">
    <property type="entry name" value="Ni_hydr_CYTB"/>
    <property type="match status" value="1"/>
</dbReference>
<keyword evidence="9 13" id="KW-1133">Transmembrane helix</keyword>
<comment type="cofactor">
    <cofactor evidence="1">
        <name>heme b</name>
        <dbReference type="ChEBI" id="CHEBI:60344"/>
    </cofactor>
</comment>
<dbReference type="InterPro" id="IPR011577">
    <property type="entry name" value="Cyt_b561_bac/Ni-Hgenase"/>
</dbReference>
<name>A0A1X6YPF0_9RHOB</name>
<evidence type="ECO:0000256" key="10">
    <source>
        <dbReference type="ARBA" id="ARBA00023004"/>
    </source>
</evidence>
<keyword evidence="16" id="KW-1185">Reference proteome</keyword>
<keyword evidence="6 13" id="KW-0812">Transmembrane</keyword>
<dbReference type="EMBL" id="FWFK01000002">
    <property type="protein sequence ID" value="SLN26676.1"/>
    <property type="molecule type" value="Genomic_DNA"/>
</dbReference>
<sequence>MSVQGYSTTARLFHWLVAAAVLLMIPIGFIMIRDGVPRSISSTLFILHKNGGVIVFLIVVARLLYRWRHPAPPLPDEVPGWQRAASVISHAALYVMLVAMPVLGYVRVRAGGFPIEWLDALNAPTLVPENEALAETAKTLHYYGALVIVALIAVHVSAAIYHAKIRRDGVFFRMWPPFGRAQ</sequence>
<keyword evidence="4" id="KW-1003">Cell membrane</keyword>
<dbReference type="SUPFAM" id="SSF81342">
    <property type="entry name" value="Transmembrane di-heme cytochromes"/>
    <property type="match status" value="1"/>
</dbReference>
<dbReference type="GO" id="GO:0009055">
    <property type="term" value="F:electron transfer activity"/>
    <property type="evidence" value="ECO:0007669"/>
    <property type="project" value="InterPro"/>
</dbReference>
<reference evidence="15 16" key="1">
    <citation type="submission" date="2017-03" db="EMBL/GenBank/DDBJ databases">
        <authorList>
            <person name="Afonso C.L."/>
            <person name="Miller P.J."/>
            <person name="Scott M.A."/>
            <person name="Spackman E."/>
            <person name="Goraichik I."/>
            <person name="Dimitrov K.M."/>
            <person name="Suarez D.L."/>
            <person name="Swayne D.E."/>
        </authorList>
    </citation>
    <scope>NUCLEOTIDE SEQUENCE [LARGE SCALE GENOMIC DNA]</scope>
    <source>
        <strain evidence="15 16">CECT 8625</strain>
    </source>
</reference>
<proteinExistence type="inferred from homology"/>
<keyword evidence="10" id="KW-0408">Iron</keyword>
<feature type="domain" description="Cytochrome b561 bacterial/Ni-hydrogenase" evidence="14">
    <location>
        <begin position="6"/>
        <end position="176"/>
    </location>
</feature>
<dbReference type="AlphaFoldDB" id="A0A1X6YPF0"/>
<evidence type="ECO:0000256" key="2">
    <source>
        <dbReference type="ARBA" id="ARBA00004651"/>
    </source>
</evidence>
<dbReference type="OrthoDB" id="8156287at2"/>
<feature type="transmembrane region" description="Helical" evidence="13">
    <location>
        <begin position="12"/>
        <end position="32"/>
    </location>
</feature>
<comment type="similarity">
    <text evidence="12">Belongs to the cytochrome b561 family.</text>
</comment>
<dbReference type="PANTHER" id="PTHR30529">
    <property type="entry name" value="CYTOCHROME B561"/>
    <property type="match status" value="1"/>
</dbReference>
<dbReference type="PANTHER" id="PTHR30529:SF1">
    <property type="entry name" value="CYTOCHROME B561 HOMOLOG 2"/>
    <property type="match status" value="1"/>
</dbReference>
<evidence type="ECO:0000256" key="7">
    <source>
        <dbReference type="ARBA" id="ARBA00022723"/>
    </source>
</evidence>
<organism evidence="15 16">
    <name type="scientific">Roseivivax jejudonensis</name>
    <dbReference type="NCBI Taxonomy" id="1529041"/>
    <lineage>
        <taxon>Bacteria</taxon>
        <taxon>Pseudomonadati</taxon>
        <taxon>Pseudomonadota</taxon>
        <taxon>Alphaproteobacteria</taxon>
        <taxon>Rhodobacterales</taxon>
        <taxon>Roseobacteraceae</taxon>
        <taxon>Roseivivax</taxon>
    </lineage>
</organism>
<comment type="subcellular location">
    <subcellularLocation>
        <location evidence="2">Cell membrane</location>
        <topology evidence="2">Multi-pass membrane protein</topology>
    </subcellularLocation>
</comment>
<dbReference type="RefSeq" id="WP_085790849.1">
    <property type="nucleotide sequence ID" value="NZ_FWFK01000002.1"/>
</dbReference>
<dbReference type="GO" id="GO:0046872">
    <property type="term" value="F:metal ion binding"/>
    <property type="evidence" value="ECO:0007669"/>
    <property type="project" value="UniProtKB-KW"/>
</dbReference>